<evidence type="ECO:0000259" key="2">
    <source>
        <dbReference type="Pfam" id="PF00561"/>
    </source>
</evidence>
<keyword evidence="1 3" id="KW-0378">Hydrolase</keyword>
<dbReference type="PANTHER" id="PTHR43798:SF31">
    <property type="entry name" value="AB HYDROLASE SUPERFAMILY PROTEIN YCLE"/>
    <property type="match status" value="1"/>
</dbReference>
<dbReference type="SUPFAM" id="SSF53474">
    <property type="entry name" value="alpha/beta-Hydrolases"/>
    <property type="match status" value="1"/>
</dbReference>
<dbReference type="PANTHER" id="PTHR43798">
    <property type="entry name" value="MONOACYLGLYCEROL LIPASE"/>
    <property type="match status" value="1"/>
</dbReference>
<dbReference type="InterPro" id="IPR000073">
    <property type="entry name" value="AB_hydrolase_1"/>
</dbReference>
<protein>
    <submittedName>
        <fullName evidence="3">Alpha/beta hydrolase</fullName>
    </submittedName>
</protein>
<dbReference type="InterPro" id="IPR050266">
    <property type="entry name" value="AB_hydrolase_sf"/>
</dbReference>
<gene>
    <name evidence="3" type="ORF">K4A83_00910</name>
</gene>
<dbReference type="RefSeq" id="WP_265262492.1">
    <property type="nucleotide sequence ID" value="NZ_JAIHOM010000003.1"/>
</dbReference>
<evidence type="ECO:0000313" key="4">
    <source>
        <dbReference type="Proteomes" id="UP001526426"/>
    </source>
</evidence>
<dbReference type="PRINTS" id="PR00111">
    <property type="entry name" value="ABHYDROLASE"/>
</dbReference>
<evidence type="ECO:0000313" key="3">
    <source>
        <dbReference type="EMBL" id="MCW6034838.1"/>
    </source>
</evidence>
<reference evidence="3 4" key="1">
    <citation type="submission" date="2021-08" db="EMBL/GenBank/DDBJ databases">
        <title>Draft genome sequence of Spirulina subsalsa with high tolerance to salinity and hype-accumulation of phycocyanin.</title>
        <authorList>
            <person name="Pei H."/>
            <person name="Jiang L."/>
        </authorList>
    </citation>
    <scope>NUCLEOTIDE SEQUENCE [LARGE SCALE GENOMIC DNA]</scope>
    <source>
        <strain evidence="3 4">FACHB-351</strain>
    </source>
</reference>
<keyword evidence="4" id="KW-1185">Reference proteome</keyword>
<dbReference type="Pfam" id="PF00561">
    <property type="entry name" value="Abhydrolase_1"/>
    <property type="match status" value="1"/>
</dbReference>
<proteinExistence type="predicted"/>
<dbReference type="Gene3D" id="3.40.50.1820">
    <property type="entry name" value="alpha/beta hydrolase"/>
    <property type="match status" value="1"/>
</dbReference>
<dbReference type="InterPro" id="IPR029058">
    <property type="entry name" value="AB_hydrolase_fold"/>
</dbReference>
<dbReference type="Proteomes" id="UP001526426">
    <property type="component" value="Unassembled WGS sequence"/>
</dbReference>
<feature type="domain" description="AB hydrolase-1" evidence="2">
    <location>
        <begin position="25"/>
        <end position="153"/>
    </location>
</feature>
<sequence>MATVNILGVPHTYELTPPVSQMDRPVLVFIHGWLLSRHYWRPLVEKLSPDYQCLLYDLRGFGESQGESPNPRNYSLQAYGEDLGTLLETLKIKRAWLMGHSLGGSIALWAAQSYPDFIEGVICLNAGGGIYLKEEFERFRAAGQQIVKRRPKWLCCIPFLDLVFCRAMVAQTLPRIWGRQRLLDFVNASYQAALGSLLESTTESEVHLLPQVVARLSQPVYFLAGEEDMVMELKYVNHLASFHPLFEMTGANVMQIANCGHLSMVEQTEAVYDQIRGILDKYTILSSVSLPSNTEKRGW</sequence>
<accession>A0ABT3L008</accession>
<name>A0ABT3L008_9CYAN</name>
<dbReference type="EMBL" id="JAIHOM010000003">
    <property type="protein sequence ID" value="MCW6034838.1"/>
    <property type="molecule type" value="Genomic_DNA"/>
</dbReference>
<dbReference type="GO" id="GO:0016787">
    <property type="term" value="F:hydrolase activity"/>
    <property type="evidence" value="ECO:0007669"/>
    <property type="project" value="UniProtKB-KW"/>
</dbReference>
<organism evidence="3 4">
    <name type="scientific">Spirulina subsalsa FACHB-351</name>
    <dbReference type="NCBI Taxonomy" id="234711"/>
    <lineage>
        <taxon>Bacteria</taxon>
        <taxon>Bacillati</taxon>
        <taxon>Cyanobacteriota</taxon>
        <taxon>Cyanophyceae</taxon>
        <taxon>Spirulinales</taxon>
        <taxon>Spirulinaceae</taxon>
        <taxon>Spirulina</taxon>
    </lineage>
</organism>
<comment type="caution">
    <text evidence="3">The sequence shown here is derived from an EMBL/GenBank/DDBJ whole genome shotgun (WGS) entry which is preliminary data.</text>
</comment>
<evidence type="ECO:0000256" key="1">
    <source>
        <dbReference type="ARBA" id="ARBA00022801"/>
    </source>
</evidence>